<dbReference type="SMART" id="SM00342">
    <property type="entry name" value="HTH_ARAC"/>
    <property type="match status" value="1"/>
</dbReference>
<dbReference type="AlphaFoldDB" id="A0A559SVH1"/>
<evidence type="ECO:0000256" key="1">
    <source>
        <dbReference type="ARBA" id="ARBA00023015"/>
    </source>
</evidence>
<dbReference type="PANTHER" id="PTHR47504">
    <property type="entry name" value="RIGHT ORIGIN-BINDING PROTEIN"/>
    <property type="match status" value="1"/>
</dbReference>
<protein>
    <submittedName>
        <fullName evidence="5">AraC-like DNA-binding protein</fullName>
    </submittedName>
</protein>
<dbReference type="InterPro" id="IPR009057">
    <property type="entry name" value="Homeodomain-like_sf"/>
</dbReference>
<evidence type="ECO:0000313" key="5">
    <source>
        <dbReference type="EMBL" id="TVZ66359.1"/>
    </source>
</evidence>
<sequence>MSAIGRAIWFIESHSASDISLDDISDAAGLSRYHLSRVFGLVTGHSISGYLRGRRLSTAALALIGSSSSILEVALGASYGSHEAFTRAFRDQFGITPDAIRKQGHVRNLALVEPLKMHPARLNELEEPRFETLPPMLFAGLQEAYGYGDNAAIPSLWQKFNSYFGNISGQRGNAAYGICTHIEGETETFRYMAGAEVTDAGDLPEGFTTLKVSSPIAVTSPLLRQRCIISSGHGSPPRLCSTARCQTCSNVTTSVSIPIPAWASRKSGYRLRNKSLPAFVYSPARLFLGAFTLNCGRQILWREGI</sequence>
<dbReference type="InterPro" id="IPR018060">
    <property type="entry name" value="HTH_AraC"/>
</dbReference>
<keyword evidence="2 5" id="KW-0238">DNA-binding</keyword>
<accession>A0A559SVH1</accession>
<dbReference type="SUPFAM" id="SSF55136">
    <property type="entry name" value="Probable bacterial effector-binding domain"/>
    <property type="match status" value="1"/>
</dbReference>
<dbReference type="PROSITE" id="PS01124">
    <property type="entry name" value="HTH_ARAC_FAMILY_2"/>
    <property type="match status" value="1"/>
</dbReference>
<evidence type="ECO:0000313" key="6">
    <source>
        <dbReference type="Proteomes" id="UP000319824"/>
    </source>
</evidence>
<organism evidence="5 6">
    <name type="scientific">Rhizobium mongolense USDA 1844</name>
    <dbReference type="NCBI Taxonomy" id="1079460"/>
    <lineage>
        <taxon>Bacteria</taxon>
        <taxon>Pseudomonadati</taxon>
        <taxon>Pseudomonadota</taxon>
        <taxon>Alphaproteobacteria</taxon>
        <taxon>Hyphomicrobiales</taxon>
        <taxon>Rhizobiaceae</taxon>
        <taxon>Rhizobium/Agrobacterium group</taxon>
        <taxon>Rhizobium</taxon>
    </lineage>
</organism>
<proteinExistence type="predicted"/>
<gene>
    <name evidence="5" type="ORF">BCL32_6728</name>
</gene>
<evidence type="ECO:0000256" key="3">
    <source>
        <dbReference type="ARBA" id="ARBA00023163"/>
    </source>
</evidence>
<dbReference type="GO" id="GO:0003700">
    <property type="term" value="F:DNA-binding transcription factor activity"/>
    <property type="evidence" value="ECO:0007669"/>
    <property type="project" value="InterPro"/>
</dbReference>
<reference evidence="5 6" key="1">
    <citation type="submission" date="2019-06" db="EMBL/GenBank/DDBJ databases">
        <title>Pac Bio to generate improved reference genome sequences for organisms with transposon mutant libraries (support for FEBA project).</title>
        <authorList>
            <person name="Blow M."/>
        </authorList>
    </citation>
    <scope>NUCLEOTIDE SEQUENCE [LARGE SCALE GENOMIC DNA]</scope>
    <source>
        <strain evidence="5 6">USDA 1844</strain>
    </source>
</reference>
<dbReference type="Pfam" id="PF12833">
    <property type="entry name" value="HTH_18"/>
    <property type="match status" value="1"/>
</dbReference>
<dbReference type="InterPro" id="IPR011256">
    <property type="entry name" value="Reg_factor_effector_dom_sf"/>
</dbReference>
<evidence type="ECO:0000256" key="2">
    <source>
        <dbReference type="ARBA" id="ARBA00023125"/>
    </source>
</evidence>
<dbReference type="PANTHER" id="PTHR47504:SF5">
    <property type="entry name" value="RIGHT ORIGIN-BINDING PROTEIN"/>
    <property type="match status" value="1"/>
</dbReference>
<dbReference type="Proteomes" id="UP000319824">
    <property type="component" value="Unassembled WGS sequence"/>
</dbReference>
<dbReference type="SUPFAM" id="SSF46689">
    <property type="entry name" value="Homeodomain-like"/>
    <property type="match status" value="2"/>
</dbReference>
<feature type="domain" description="HTH araC/xylS-type" evidence="4">
    <location>
        <begin position="5"/>
        <end position="103"/>
    </location>
</feature>
<dbReference type="Pfam" id="PF06445">
    <property type="entry name" value="GyrI-like"/>
    <property type="match status" value="1"/>
</dbReference>
<dbReference type="GO" id="GO:0043565">
    <property type="term" value="F:sequence-specific DNA binding"/>
    <property type="evidence" value="ECO:0007669"/>
    <property type="project" value="InterPro"/>
</dbReference>
<comment type="caution">
    <text evidence="5">The sequence shown here is derived from an EMBL/GenBank/DDBJ whole genome shotgun (WGS) entry which is preliminary data.</text>
</comment>
<dbReference type="Gene3D" id="3.20.80.10">
    <property type="entry name" value="Regulatory factor, effector binding domain"/>
    <property type="match status" value="1"/>
</dbReference>
<dbReference type="InterPro" id="IPR050959">
    <property type="entry name" value="MarA-like"/>
</dbReference>
<dbReference type="InterPro" id="IPR029442">
    <property type="entry name" value="GyrI-like"/>
</dbReference>
<name>A0A559SVH1_9HYPH</name>
<keyword evidence="3" id="KW-0804">Transcription</keyword>
<keyword evidence="1" id="KW-0805">Transcription regulation</keyword>
<evidence type="ECO:0000259" key="4">
    <source>
        <dbReference type="PROSITE" id="PS01124"/>
    </source>
</evidence>
<dbReference type="Gene3D" id="1.10.10.60">
    <property type="entry name" value="Homeodomain-like"/>
    <property type="match status" value="2"/>
</dbReference>
<dbReference type="EMBL" id="VISO01000003">
    <property type="protein sequence ID" value="TVZ66359.1"/>
    <property type="molecule type" value="Genomic_DNA"/>
</dbReference>